<protein>
    <recommendedName>
        <fullName evidence="7 9">Leishmanolysin-like peptidase</fullName>
        <ecNumber evidence="9">3.4.24.-</ecNumber>
    </recommendedName>
</protein>
<evidence type="ECO:0000256" key="5">
    <source>
        <dbReference type="ARBA" id="ARBA00022833"/>
    </source>
</evidence>
<sequence length="304" mass="34510">MEDNGNDGGHLERRVFGSALMNPEESQGAHLTNFTIALFHDSNWYDVSYAHVKNTRWGKNAGETFVTKSCYEYMEQQRERQLPLKPFCDWNQQTTPACKPEHNGFSYCHIKHVEWLHSSAHTLRSPSHNILLRQLRFTGDAGFSDGCPQLTDSTSLYSWFRISQNCQLDISKESLEVNYICLDERSNPVLESFGTNSICVDHHPSTVWTVRSEGNTYELRDVGASCHEHMCDIHFGLAIQFGDLNLHCPYHGGYQKINATGANDINVVGTIYCPPCSTICTDDLCEAYLRSRRKNTTDSGIQKE</sequence>
<keyword evidence="3 8" id="KW-0479">Metal-binding</keyword>
<dbReference type="GO" id="GO:0005737">
    <property type="term" value="C:cytoplasm"/>
    <property type="evidence" value="ECO:0007669"/>
    <property type="project" value="TreeGrafter"/>
</dbReference>
<dbReference type="GO" id="GO:0016020">
    <property type="term" value="C:membrane"/>
    <property type="evidence" value="ECO:0007669"/>
    <property type="project" value="InterPro"/>
</dbReference>
<evidence type="ECO:0000256" key="2">
    <source>
        <dbReference type="ARBA" id="ARBA00022670"/>
    </source>
</evidence>
<evidence type="ECO:0000256" key="7">
    <source>
        <dbReference type="ARBA" id="ARBA00039717"/>
    </source>
</evidence>
<dbReference type="Gene3D" id="3.90.132.10">
    <property type="entry name" value="Leishmanolysin , domain 2"/>
    <property type="match status" value="1"/>
</dbReference>
<evidence type="ECO:0000313" key="10">
    <source>
        <dbReference type="EMBL" id="KAF5400232.1"/>
    </source>
</evidence>
<gene>
    <name evidence="10" type="ORF">PHET_06643</name>
</gene>
<keyword evidence="6 8" id="KW-0482">Metalloprotease</keyword>
<dbReference type="AlphaFoldDB" id="A0A8J4SNP1"/>
<evidence type="ECO:0000256" key="3">
    <source>
        <dbReference type="ARBA" id="ARBA00022723"/>
    </source>
</evidence>
<dbReference type="EC" id="3.4.24.-" evidence="9"/>
<dbReference type="SUPFAM" id="SSF55486">
    <property type="entry name" value="Metalloproteases ('zincins'), catalytic domain"/>
    <property type="match status" value="1"/>
</dbReference>
<keyword evidence="4 9" id="KW-0378">Hydrolase</keyword>
<evidence type="ECO:0000313" key="11">
    <source>
        <dbReference type="Proteomes" id="UP000748531"/>
    </source>
</evidence>
<dbReference type="PANTHER" id="PTHR10942">
    <property type="entry name" value="LEISHMANOLYSIN-LIKE PEPTIDASE"/>
    <property type="match status" value="1"/>
</dbReference>
<dbReference type="GO" id="GO:0007155">
    <property type="term" value="P:cell adhesion"/>
    <property type="evidence" value="ECO:0007669"/>
    <property type="project" value="InterPro"/>
</dbReference>
<reference evidence="10" key="1">
    <citation type="submission" date="2019-05" db="EMBL/GenBank/DDBJ databases">
        <title>Annotation for the trematode Paragonimus heterotremus.</title>
        <authorList>
            <person name="Choi Y.-J."/>
        </authorList>
    </citation>
    <scope>NUCLEOTIDE SEQUENCE</scope>
    <source>
        <strain evidence="10">LC</strain>
    </source>
</reference>
<accession>A0A8J4SNP1</accession>
<comment type="similarity">
    <text evidence="1 9">Belongs to the peptidase M8 family.</text>
</comment>
<name>A0A8J4SNP1_9TREM</name>
<dbReference type="PRINTS" id="PR00782">
    <property type="entry name" value="LSHMANOLYSIN"/>
</dbReference>
<organism evidence="10 11">
    <name type="scientific">Paragonimus heterotremus</name>
    <dbReference type="NCBI Taxonomy" id="100268"/>
    <lineage>
        <taxon>Eukaryota</taxon>
        <taxon>Metazoa</taxon>
        <taxon>Spiralia</taxon>
        <taxon>Lophotrochozoa</taxon>
        <taxon>Platyhelminthes</taxon>
        <taxon>Trematoda</taxon>
        <taxon>Digenea</taxon>
        <taxon>Plagiorchiida</taxon>
        <taxon>Troglotremata</taxon>
        <taxon>Troglotrematidae</taxon>
        <taxon>Paragonimus</taxon>
    </lineage>
</organism>
<dbReference type="EMBL" id="LUCH01003363">
    <property type="protein sequence ID" value="KAF5400232.1"/>
    <property type="molecule type" value="Genomic_DNA"/>
</dbReference>
<dbReference type="OrthoDB" id="527990at2759"/>
<keyword evidence="5 8" id="KW-0862">Zinc</keyword>
<keyword evidence="11" id="KW-1185">Reference proteome</keyword>
<proteinExistence type="inferred from homology"/>
<comment type="caution">
    <text evidence="10">The sequence shown here is derived from an EMBL/GenBank/DDBJ whole genome shotgun (WGS) entry which is preliminary data.</text>
</comment>
<feature type="binding site" evidence="8">
    <location>
        <position position="10"/>
    </location>
    <ligand>
        <name>Zn(2+)</name>
        <dbReference type="ChEBI" id="CHEBI:29105"/>
        <note>catalytic</note>
    </ligand>
</feature>
<evidence type="ECO:0000256" key="6">
    <source>
        <dbReference type="ARBA" id="ARBA00023049"/>
    </source>
</evidence>
<dbReference type="PANTHER" id="PTHR10942:SF0">
    <property type="entry name" value="LEISHMANOLYSIN-LIKE PEPTIDASE"/>
    <property type="match status" value="1"/>
</dbReference>
<dbReference type="GO" id="GO:0006508">
    <property type="term" value="P:proteolysis"/>
    <property type="evidence" value="ECO:0007669"/>
    <property type="project" value="UniProtKB-KW"/>
</dbReference>
<keyword evidence="2 9" id="KW-0645">Protease</keyword>
<dbReference type="Pfam" id="PF01457">
    <property type="entry name" value="Peptidase_M8"/>
    <property type="match status" value="1"/>
</dbReference>
<evidence type="ECO:0000256" key="1">
    <source>
        <dbReference type="ARBA" id="ARBA00005860"/>
    </source>
</evidence>
<evidence type="ECO:0000256" key="9">
    <source>
        <dbReference type="RuleBase" id="RU366077"/>
    </source>
</evidence>
<evidence type="ECO:0000256" key="8">
    <source>
        <dbReference type="PIRSR" id="PIRSR601577-2"/>
    </source>
</evidence>
<dbReference type="GO" id="GO:0004222">
    <property type="term" value="F:metalloendopeptidase activity"/>
    <property type="evidence" value="ECO:0007669"/>
    <property type="project" value="UniProtKB-UniRule"/>
</dbReference>
<evidence type="ECO:0000256" key="4">
    <source>
        <dbReference type="ARBA" id="ARBA00022801"/>
    </source>
</evidence>
<dbReference type="GO" id="GO:0046872">
    <property type="term" value="F:metal ion binding"/>
    <property type="evidence" value="ECO:0007669"/>
    <property type="project" value="UniProtKB-KW"/>
</dbReference>
<comment type="cofactor">
    <cofactor evidence="8 9">
        <name>Zn(2+)</name>
        <dbReference type="ChEBI" id="CHEBI:29105"/>
    </cofactor>
    <text evidence="8 9">Binds 1 zinc ion per subunit.</text>
</comment>
<dbReference type="InterPro" id="IPR001577">
    <property type="entry name" value="Peptidase_M8"/>
</dbReference>
<dbReference type="Proteomes" id="UP000748531">
    <property type="component" value="Unassembled WGS sequence"/>
</dbReference>